<dbReference type="InterPro" id="IPR051205">
    <property type="entry name" value="UbiH/COQ6_monooxygenase"/>
</dbReference>
<feature type="domain" description="FAD-binding" evidence="8">
    <location>
        <begin position="12"/>
        <end position="356"/>
    </location>
</feature>
<sequence length="405" mass="43314">MTETAAPPRLSTDILISGGGVAGLTAAAAFGAAGFTTICVDPEPPVTAETDAGADMRTTAFLHPSRAVLERAGLWARLAPHAAPLQVMRIIDAGGARPEARIVRDFDAADISDEPFGWNFPNWLLRREMVARLAEIPQVDFRPGVATVGLLTRESGAEVRLSAGTLVTAKLVIGADGRNSFVREAAGIGTKTTHYGQKALVCAVTHPSPHGNVSTEVHRTGGPFTLVPLPDRDGKPSSAIVWMERGPEAERLAALDPADFEREMTERSTGVLGPLTLVTRRALWPMITQIACRFSAERVALIAEAAHVIPPIGAQGLNMSLADLRCLLDLAEKDPAHLGGAAMLATYNRRRWPEVKAREVGIDFLNRASMVAPRPLRDLRAAALGALYAFKPVRKTLMRAGLGMR</sequence>
<comment type="pathway">
    <text evidence="2">Cofactor biosynthesis; ubiquinone biosynthesis.</text>
</comment>
<dbReference type="GO" id="GO:0071949">
    <property type="term" value="F:FAD binding"/>
    <property type="evidence" value="ECO:0007669"/>
    <property type="project" value="InterPro"/>
</dbReference>
<dbReference type="GO" id="GO:0016705">
    <property type="term" value="F:oxidoreductase activity, acting on paired donors, with incorporation or reduction of molecular oxygen"/>
    <property type="evidence" value="ECO:0007669"/>
    <property type="project" value="InterPro"/>
</dbReference>
<dbReference type="GO" id="GO:0004497">
    <property type="term" value="F:monooxygenase activity"/>
    <property type="evidence" value="ECO:0007669"/>
    <property type="project" value="UniProtKB-KW"/>
</dbReference>
<dbReference type="Pfam" id="PF01494">
    <property type="entry name" value="FAD_binding_3"/>
    <property type="match status" value="1"/>
</dbReference>
<dbReference type="InterPro" id="IPR002938">
    <property type="entry name" value="FAD-bd"/>
</dbReference>
<organism evidence="9 10">
    <name type="scientific">Rhodobacter capsulatus</name>
    <name type="common">Rhodopseudomonas capsulata</name>
    <dbReference type="NCBI Taxonomy" id="1061"/>
    <lineage>
        <taxon>Bacteria</taxon>
        <taxon>Pseudomonadati</taxon>
        <taxon>Pseudomonadota</taxon>
        <taxon>Alphaproteobacteria</taxon>
        <taxon>Rhodobacterales</taxon>
        <taxon>Rhodobacter group</taxon>
        <taxon>Rhodobacter</taxon>
    </lineage>
</organism>
<evidence type="ECO:0000256" key="6">
    <source>
        <dbReference type="ARBA" id="ARBA00023002"/>
    </source>
</evidence>
<evidence type="ECO:0000256" key="7">
    <source>
        <dbReference type="ARBA" id="ARBA00023033"/>
    </source>
</evidence>
<evidence type="ECO:0000313" key="9">
    <source>
        <dbReference type="EMBL" id="SDF69761.1"/>
    </source>
</evidence>
<dbReference type="Gene3D" id="3.50.50.60">
    <property type="entry name" value="FAD/NAD(P)-binding domain"/>
    <property type="match status" value="2"/>
</dbReference>
<dbReference type="RefSeq" id="WP_074555048.1">
    <property type="nucleotide sequence ID" value="NZ_CP119563.1"/>
</dbReference>
<evidence type="ECO:0000313" key="10">
    <source>
        <dbReference type="Proteomes" id="UP000183812"/>
    </source>
</evidence>
<comment type="similarity">
    <text evidence="3">Belongs to the UbiH/COQ6 family.</text>
</comment>
<keyword evidence="6" id="KW-0560">Oxidoreductase</keyword>
<evidence type="ECO:0000256" key="2">
    <source>
        <dbReference type="ARBA" id="ARBA00004749"/>
    </source>
</evidence>
<proteinExistence type="inferred from homology"/>
<dbReference type="Proteomes" id="UP000183812">
    <property type="component" value="Unassembled WGS sequence"/>
</dbReference>
<name>A0A1G7N738_RHOCA</name>
<dbReference type="OrthoDB" id="9796623at2"/>
<protein>
    <submittedName>
        <fullName evidence="9">2-octaprenyl-6-methoxyphenol hydroxylase</fullName>
    </submittedName>
</protein>
<keyword evidence="4" id="KW-0285">Flavoprotein</keyword>
<dbReference type="InterPro" id="IPR036188">
    <property type="entry name" value="FAD/NAD-bd_sf"/>
</dbReference>
<dbReference type="AlphaFoldDB" id="A0A1G7N738"/>
<keyword evidence="7" id="KW-0503">Monooxygenase</keyword>
<keyword evidence="5" id="KW-0274">FAD</keyword>
<dbReference type="GO" id="GO:0006744">
    <property type="term" value="P:ubiquinone biosynthetic process"/>
    <property type="evidence" value="ECO:0007669"/>
    <property type="project" value="UniProtKB-UniPathway"/>
</dbReference>
<evidence type="ECO:0000256" key="4">
    <source>
        <dbReference type="ARBA" id="ARBA00022630"/>
    </source>
</evidence>
<comment type="cofactor">
    <cofactor evidence="1">
        <name>FAD</name>
        <dbReference type="ChEBI" id="CHEBI:57692"/>
    </cofactor>
</comment>
<reference evidence="9 10" key="1">
    <citation type="submission" date="2016-10" db="EMBL/GenBank/DDBJ databases">
        <authorList>
            <person name="de Groot N.N."/>
        </authorList>
    </citation>
    <scope>NUCLEOTIDE SEQUENCE [LARGE SCALE GENOMIC DNA]</scope>
    <source>
        <strain evidence="10">DSM 938 / 37b4</strain>
    </source>
</reference>
<evidence type="ECO:0000256" key="3">
    <source>
        <dbReference type="ARBA" id="ARBA00005349"/>
    </source>
</evidence>
<dbReference type="EMBL" id="FNAY01000015">
    <property type="protein sequence ID" value="SDF69761.1"/>
    <property type="molecule type" value="Genomic_DNA"/>
</dbReference>
<dbReference type="NCBIfam" id="NF005691">
    <property type="entry name" value="PRK07494.1"/>
    <property type="match status" value="1"/>
</dbReference>
<evidence type="ECO:0000259" key="8">
    <source>
        <dbReference type="Pfam" id="PF01494"/>
    </source>
</evidence>
<dbReference type="NCBIfam" id="TIGR01988">
    <property type="entry name" value="Ubi-OHases"/>
    <property type="match status" value="1"/>
</dbReference>
<gene>
    <name evidence="9" type="ORF">SAMN04244550_02677</name>
</gene>
<dbReference type="SUPFAM" id="SSF51905">
    <property type="entry name" value="FAD/NAD(P)-binding domain"/>
    <property type="match status" value="1"/>
</dbReference>
<dbReference type="PRINTS" id="PR00420">
    <property type="entry name" value="RNGMNOXGNASE"/>
</dbReference>
<dbReference type="PANTHER" id="PTHR43876:SF7">
    <property type="entry name" value="UBIQUINONE BIOSYNTHESIS MONOOXYGENASE COQ6, MITOCHONDRIAL"/>
    <property type="match status" value="1"/>
</dbReference>
<dbReference type="PANTHER" id="PTHR43876">
    <property type="entry name" value="UBIQUINONE BIOSYNTHESIS MONOOXYGENASE COQ6, MITOCHONDRIAL"/>
    <property type="match status" value="1"/>
</dbReference>
<dbReference type="InterPro" id="IPR010971">
    <property type="entry name" value="UbiH/COQ6"/>
</dbReference>
<evidence type="ECO:0000256" key="1">
    <source>
        <dbReference type="ARBA" id="ARBA00001974"/>
    </source>
</evidence>
<evidence type="ECO:0000256" key="5">
    <source>
        <dbReference type="ARBA" id="ARBA00022827"/>
    </source>
</evidence>
<accession>A0A1G7N738</accession>
<dbReference type="UniPathway" id="UPA00232"/>